<proteinExistence type="inferred from homology"/>
<sequence length="994" mass="109054">MAASQARFMSTRTLLPPTLIRAPCGSHLASSPSALQPFRPLFFRKLGEGLCSWGLAQNTVVCPSNDVTRPPKRRPRRGNPCPAVAAQEAPQTSKPRFDGSVFGEEYSWAGGKEVGPFLERGPRGRGSAGAKFEVQRRRWEGVTTLRAEARRAVLEVGVTAEGEGLRERKLGRLQKLLEVEMVGEGEDEEESGGPTLAEAFTLAQRRVSEEAPGLREEVTGQSQKGRGLRGGVRQKSGKSSTAEKEWSQERRKGPHQQLQEKVASTMPPVSLTEEQPADGTERGALLGARDNPAIVKKNRALLEASLAERLDIDLGVEEDIEGALDRDLAALFTVTAARGESGPLGGPSDSGSLLGGKVRRPMESLEELSADRGSGRKNFGPSVQHRPSRTLGEGSSPQTLTSFLKGGWVSKQREPSTEQNESEPTPRGWFSEPDEPPQDSSAALDPLLDVLEDASAAKARISTPLHQRTYKTQHVLKRRQQKALSASDEDEALLRQPWEVKEPRPETGLPVGLELFADDRVTSPEVRVEAFEPKHDKKPGGARQWQPNKRRLYYAQKFADRWGGGDTPAVETPPKAAEISGGKMEKRPVEENHFLFPPLPRPVPHEIVNRKKVETMPVGSFRSVPPKQRKVLPIREAAGISRGLGGRLVVPDTGSSAVTSEMREEARRDVLQRLLVAAEGDVNHVLDEVASLLHSKDVTFLLHELSTRGNTNRALDVLRWAEKAPRKLSRLRPGAAAYATVLQGLVREGDAKRAADFAIFTRARGIPPGKKLWGLLLTALAGQGEHGKVWEVLDRMQKRGQNLDGRAWRGLISTCARGDKRLAKKLVSRVMELADRGEVKLTRFDYEEIVGACSGAGLLDEALTLVETMETEGFRVGADVYGKVMCTMSKAGQHSEVLEMYRRACQESQGSIYVHNAAIRSVCCLGRQLEAREVVQRMLVSGIRPDVVTYNTIISSLSRSHRQEEALEVLEEMQQQGCQPTPLTFKALGSGREP</sequence>
<dbReference type="PANTHER" id="PTHR47447:SF17">
    <property type="entry name" value="OS12G0638900 PROTEIN"/>
    <property type="match status" value="1"/>
</dbReference>
<dbReference type="NCBIfam" id="TIGR00756">
    <property type="entry name" value="PPR"/>
    <property type="match status" value="1"/>
</dbReference>
<comment type="similarity">
    <text evidence="1">Belongs to the PPR family. P subfamily.</text>
</comment>
<evidence type="ECO:0000256" key="4">
    <source>
        <dbReference type="SAM" id="MobiDB-lite"/>
    </source>
</evidence>
<evidence type="ECO:0000256" key="3">
    <source>
        <dbReference type="PROSITE-ProRule" id="PRU00708"/>
    </source>
</evidence>
<feature type="compositionally biased region" description="Basic and acidic residues" evidence="4">
    <location>
        <begin position="241"/>
        <end position="251"/>
    </location>
</feature>
<dbReference type="PANTHER" id="PTHR47447">
    <property type="entry name" value="OS03G0856100 PROTEIN"/>
    <property type="match status" value="1"/>
</dbReference>
<dbReference type="Pfam" id="PF13041">
    <property type="entry name" value="PPR_2"/>
    <property type="match status" value="1"/>
</dbReference>
<feature type="compositionally biased region" description="Polar residues" evidence="4">
    <location>
        <begin position="393"/>
        <end position="402"/>
    </location>
</feature>
<dbReference type="Proteomes" id="UP000054558">
    <property type="component" value="Unassembled WGS sequence"/>
</dbReference>
<feature type="repeat" description="PPR" evidence="3">
    <location>
        <begin position="911"/>
        <end position="945"/>
    </location>
</feature>
<gene>
    <name evidence="5" type="ORF">KFL_000980220</name>
</gene>
<feature type="region of interest" description="Disordered" evidence="4">
    <location>
        <begin position="208"/>
        <end position="283"/>
    </location>
</feature>
<dbReference type="Pfam" id="PF01535">
    <property type="entry name" value="PPR"/>
    <property type="match status" value="1"/>
</dbReference>
<accession>A0A0U9HJH9</accession>
<feature type="region of interest" description="Disordered" evidence="4">
    <location>
        <begin position="564"/>
        <end position="583"/>
    </location>
</feature>
<feature type="region of interest" description="Disordered" evidence="4">
    <location>
        <begin position="65"/>
        <end position="97"/>
    </location>
</feature>
<dbReference type="Gene3D" id="1.25.40.10">
    <property type="entry name" value="Tetratricopeptide repeat domain"/>
    <property type="match status" value="2"/>
</dbReference>
<evidence type="ECO:0000256" key="2">
    <source>
        <dbReference type="ARBA" id="ARBA00022737"/>
    </source>
</evidence>
<dbReference type="InterPro" id="IPR011990">
    <property type="entry name" value="TPR-like_helical_dom_sf"/>
</dbReference>
<dbReference type="InterPro" id="IPR002885">
    <property type="entry name" value="PPR_rpt"/>
</dbReference>
<feature type="repeat" description="PPR" evidence="3">
    <location>
        <begin position="946"/>
        <end position="980"/>
    </location>
</feature>
<evidence type="ECO:0000256" key="1">
    <source>
        <dbReference type="ARBA" id="ARBA00007626"/>
    </source>
</evidence>
<keyword evidence="2" id="KW-0677">Repeat</keyword>
<evidence type="ECO:0000313" key="5">
    <source>
        <dbReference type="EMBL" id="GAQ82035.1"/>
    </source>
</evidence>
<protein>
    <submittedName>
        <fullName evidence="5">Putative Pentatricopeptide repeat domain containing protein</fullName>
    </submittedName>
</protein>
<organism evidence="5 6">
    <name type="scientific">Klebsormidium nitens</name>
    <name type="common">Green alga</name>
    <name type="synonym">Ulothrix nitens</name>
    <dbReference type="NCBI Taxonomy" id="105231"/>
    <lineage>
        <taxon>Eukaryota</taxon>
        <taxon>Viridiplantae</taxon>
        <taxon>Streptophyta</taxon>
        <taxon>Klebsormidiophyceae</taxon>
        <taxon>Klebsormidiales</taxon>
        <taxon>Klebsormidiaceae</taxon>
        <taxon>Klebsormidium</taxon>
    </lineage>
</organism>
<reference evidence="5 6" key="1">
    <citation type="journal article" date="2014" name="Nat. Commun.">
        <title>Klebsormidium flaccidum genome reveals primary factors for plant terrestrial adaptation.</title>
        <authorList>
            <person name="Hori K."/>
            <person name="Maruyama F."/>
            <person name="Fujisawa T."/>
            <person name="Togashi T."/>
            <person name="Yamamoto N."/>
            <person name="Seo M."/>
            <person name="Sato S."/>
            <person name="Yamada T."/>
            <person name="Mori H."/>
            <person name="Tajima N."/>
            <person name="Moriyama T."/>
            <person name="Ikeuchi M."/>
            <person name="Watanabe M."/>
            <person name="Wada H."/>
            <person name="Kobayashi K."/>
            <person name="Saito M."/>
            <person name="Masuda T."/>
            <person name="Sasaki-Sekimoto Y."/>
            <person name="Mashiguchi K."/>
            <person name="Awai K."/>
            <person name="Shimojima M."/>
            <person name="Masuda S."/>
            <person name="Iwai M."/>
            <person name="Nobusawa T."/>
            <person name="Narise T."/>
            <person name="Kondo S."/>
            <person name="Saito H."/>
            <person name="Sato R."/>
            <person name="Murakawa M."/>
            <person name="Ihara Y."/>
            <person name="Oshima-Yamada Y."/>
            <person name="Ohtaka K."/>
            <person name="Satoh M."/>
            <person name="Sonobe K."/>
            <person name="Ishii M."/>
            <person name="Ohtani R."/>
            <person name="Kanamori-Sato M."/>
            <person name="Honoki R."/>
            <person name="Miyazaki D."/>
            <person name="Mochizuki H."/>
            <person name="Umetsu J."/>
            <person name="Higashi K."/>
            <person name="Shibata D."/>
            <person name="Kamiya Y."/>
            <person name="Sato N."/>
            <person name="Nakamura Y."/>
            <person name="Tabata S."/>
            <person name="Ida S."/>
            <person name="Kurokawa K."/>
            <person name="Ohta H."/>
        </authorList>
    </citation>
    <scope>NUCLEOTIDE SEQUENCE [LARGE SCALE GENOMIC DNA]</scope>
    <source>
        <strain evidence="5 6">NIES-2285</strain>
    </source>
</reference>
<evidence type="ECO:0000313" key="6">
    <source>
        <dbReference type="Proteomes" id="UP000054558"/>
    </source>
</evidence>
<name>A0A0U9HJH9_KLENI</name>
<dbReference type="AlphaFoldDB" id="A0A0U9HJH9"/>
<dbReference type="EMBL" id="DF237047">
    <property type="protein sequence ID" value="GAQ82035.1"/>
    <property type="molecule type" value="Genomic_DNA"/>
</dbReference>
<dbReference type="OrthoDB" id="1738724at2759"/>
<dbReference type="PROSITE" id="PS51375">
    <property type="entry name" value="PPR"/>
    <property type="match status" value="2"/>
</dbReference>
<dbReference type="OMA" id="HIEYASL"/>
<dbReference type="GO" id="GO:0003729">
    <property type="term" value="F:mRNA binding"/>
    <property type="evidence" value="ECO:0000318"/>
    <property type="project" value="GO_Central"/>
</dbReference>
<feature type="region of interest" description="Disordered" evidence="4">
    <location>
        <begin position="367"/>
        <end position="442"/>
    </location>
</feature>
<feature type="compositionally biased region" description="Basic and acidic residues" evidence="4">
    <location>
        <begin position="208"/>
        <end position="218"/>
    </location>
</feature>
<dbReference type="STRING" id="105231.A0A0U9HJH9"/>
<keyword evidence="6" id="KW-1185">Reference proteome</keyword>